<dbReference type="Gene3D" id="2.30.29.220">
    <property type="entry name" value="Structure-specific recognition protein (SSRP1)"/>
    <property type="match status" value="1"/>
</dbReference>
<evidence type="ECO:0000256" key="9">
    <source>
        <dbReference type="ARBA" id="ARBA00023242"/>
    </source>
</evidence>
<dbReference type="GO" id="GO:0003677">
    <property type="term" value="F:DNA binding"/>
    <property type="evidence" value="ECO:0007669"/>
    <property type="project" value="UniProtKB-UniRule"/>
</dbReference>
<keyword evidence="8 11" id="KW-0234">DNA repair</keyword>
<evidence type="ECO:0000313" key="14">
    <source>
        <dbReference type="EnsemblMetazoa" id="CJA19030.1"/>
    </source>
</evidence>
<feature type="compositionally biased region" description="Basic and acidic residues" evidence="12">
    <location>
        <begin position="445"/>
        <end position="455"/>
    </location>
</feature>
<feature type="DNA-binding region" description="HMG box" evidence="10">
    <location>
        <begin position="557"/>
        <end position="623"/>
    </location>
</feature>
<dbReference type="InterPro" id="IPR000969">
    <property type="entry name" value="SSRP1/POB3"/>
</dbReference>
<dbReference type="InterPro" id="IPR038167">
    <property type="entry name" value="SSRP1_sf"/>
</dbReference>
<keyword evidence="5 11" id="KW-0805">Transcription regulation</keyword>
<evidence type="ECO:0000256" key="1">
    <source>
        <dbReference type="ARBA" id="ARBA00010060"/>
    </source>
</evidence>
<feature type="compositionally biased region" description="Acidic residues" evidence="12">
    <location>
        <begin position="456"/>
        <end position="467"/>
    </location>
</feature>
<dbReference type="Gene3D" id="2.30.29.30">
    <property type="entry name" value="Pleckstrin-homology domain (PH domain)/Phosphotyrosine-binding domain (PTB)"/>
    <property type="match status" value="2"/>
</dbReference>
<evidence type="ECO:0000256" key="10">
    <source>
        <dbReference type="PROSITE-ProRule" id="PRU00267"/>
    </source>
</evidence>
<dbReference type="Gene3D" id="2.30.29.150">
    <property type="match status" value="1"/>
</dbReference>
<dbReference type="InterPro" id="IPR011993">
    <property type="entry name" value="PH-like_dom_sf"/>
</dbReference>
<feature type="compositionally biased region" description="Basic and acidic residues" evidence="12">
    <location>
        <begin position="539"/>
        <end position="555"/>
    </location>
</feature>
<evidence type="ECO:0000256" key="3">
    <source>
        <dbReference type="ARBA" id="ARBA00022705"/>
    </source>
</evidence>
<dbReference type="SUPFAM" id="SSF47095">
    <property type="entry name" value="HMG-box"/>
    <property type="match status" value="1"/>
</dbReference>
<name>A0A8R1E5A3_CAEJA</name>
<dbReference type="Proteomes" id="UP000005237">
    <property type="component" value="Unassembled WGS sequence"/>
</dbReference>
<evidence type="ECO:0000256" key="6">
    <source>
        <dbReference type="ARBA" id="ARBA00023125"/>
    </source>
</evidence>
<dbReference type="InterPro" id="IPR050454">
    <property type="entry name" value="RTT106/SSRP1_HistChap/FACT"/>
</dbReference>
<feature type="region of interest" description="Disordered" evidence="12">
    <location>
        <begin position="445"/>
        <end position="560"/>
    </location>
</feature>
<dbReference type="PANTHER" id="PTHR45849:SF1">
    <property type="entry name" value="FACT COMPLEX SUBUNIT SSRP1"/>
    <property type="match status" value="1"/>
</dbReference>
<dbReference type="EnsemblMetazoa" id="CJA19030.1">
    <property type="protein sequence ID" value="CJA19030.1"/>
    <property type="gene ID" value="WBGene00138234"/>
</dbReference>
<dbReference type="SUPFAM" id="SSF50729">
    <property type="entry name" value="PH domain-like"/>
    <property type="match status" value="1"/>
</dbReference>
<dbReference type="GO" id="GO:0160094">
    <property type="term" value="P:nematode pharynx development"/>
    <property type="evidence" value="ECO:0007669"/>
    <property type="project" value="UniProtKB-ARBA"/>
</dbReference>
<protein>
    <recommendedName>
        <fullName evidence="11">FACT complex subunit SSRP1</fullName>
    </recommendedName>
</protein>
<feature type="compositionally biased region" description="Acidic residues" evidence="12">
    <location>
        <begin position="487"/>
        <end position="496"/>
    </location>
</feature>
<dbReference type="GO" id="GO:0045995">
    <property type="term" value="P:regulation of embryonic development"/>
    <property type="evidence" value="ECO:0007669"/>
    <property type="project" value="UniProtKB-ARBA"/>
</dbReference>
<evidence type="ECO:0000256" key="5">
    <source>
        <dbReference type="ARBA" id="ARBA00023015"/>
    </source>
</evidence>
<keyword evidence="15" id="KW-1185">Reference proteome</keyword>
<feature type="region of interest" description="Disordered" evidence="12">
    <location>
        <begin position="620"/>
        <end position="698"/>
    </location>
</feature>
<keyword evidence="7 11" id="KW-0804">Transcription</keyword>
<dbReference type="InterPro" id="IPR036910">
    <property type="entry name" value="HMG_box_dom_sf"/>
</dbReference>
<dbReference type="GO" id="GO:0006281">
    <property type="term" value="P:DNA repair"/>
    <property type="evidence" value="ECO:0007669"/>
    <property type="project" value="UniProtKB-KW"/>
</dbReference>
<comment type="similarity">
    <text evidence="1 11">Belongs to the SSRP1 family.</text>
</comment>
<keyword evidence="9 10" id="KW-0539">Nucleus</keyword>
<dbReference type="CDD" id="cd13230">
    <property type="entry name" value="PH1_SSRP1-like"/>
    <property type="match status" value="1"/>
</dbReference>
<keyword evidence="3 11" id="KW-0235">DNA replication</keyword>
<evidence type="ECO:0000313" key="15">
    <source>
        <dbReference type="Proteomes" id="UP000005237"/>
    </source>
</evidence>
<comment type="function">
    <text evidence="11">Component of the FACT complex, a general chromatin factor that acts to reorganize nucleosomes. The FACT complex is involved in multiple processes that require DNA as a template such as mRNA elongation, DNA replication and DNA repair. During transcription elongation the FACT complex acts as a histone chaperone that both destabilizes and restores nucleosomal structure. It facilitates the passage of RNA polymerase II and transcription by promoting the dissociation of one histone H2A-H2B dimer from the nucleosome, then subsequently promotes the reestablishment of the nucleosome following the passage of RNA polymerase II.</text>
</comment>
<dbReference type="GO" id="GO:0045787">
    <property type="term" value="P:positive regulation of cell cycle"/>
    <property type="evidence" value="ECO:0007669"/>
    <property type="project" value="UniProtKB-ARBA"/>
</dbReference>
<dbReference type="GO" id="GO:0035101">
    <property type="term" value="C:FACT complex"/>
    <property type="evidence" value="ECO:0007669"/>
    <property type="project" value="TreeGrafter"/>
</dbReference>
<dbReference type="Pfam" id="PF00505">
    <property type="entry name" value="HMG_box"/>
    <property type="match status" value="1"/>
</dbReference>
<dbReference type="FunFam" id="2.30.29.30:FF:000214">
    <property type="entry name" value="FACT complex subunit SSRP1"/>
    <property type="match status" value="1"/>
</dbReference>
<feature type="domain" description="HMG box" evidence="13">
    <location>
        <begin position="557"/>
        <end position="623"/>
    </location>
</feature>
<dbReference type="CDD" id="cd13231">
    <property type="entry name" value="PH2_SSRP1-like"/>
    <property type="match status" value="1"/>
</dbReference>
<dbReference type="PROSITE" id="PS50118">
    <property type="entry name" value="HMG_BOX_2"/>
    <property type="match status" value="1"/>
</dbReference>
<dbReference type="OMA" id="QVVTKIF"/>
<dbReference type="InterPro" id="IPR048993">
    <property type="entry name" value="SSRP1-like_PH1"/>
</dbReference>
<organism evidence="14 15">
    <name type="scientific">Caenorhabditis japonica</name>
    <dbReference type="NCBI Taxonomy" id="281687"/>
    <lineage>
        <taxon>Eukaryota</taxon>
        <taxon>Metazoa</taxon>
        <taxon>Ecdysozoa</taxon>
        <taxon>Nematoda</taxon>
        <taxon>Chromadorea</taxon>
        <taxon>Rhabditida</taxon>
        <taxon>Rhabditina</taxon>
        <taxon>Rhabditomorpha</taxon>
        <taxon>Rhabditoidea</taxon>
        <taxon>Rhabditidae</taxon>
        <taxon>Peloderinae</taxon>
        <taxon>Caenorhabditis</taxon>
    </lineage>
</organism>
<comment type="subcellular location">
    <subcellularLocation>
        <location evidence="11">Nucleus</location>
    </subcellularLocation>
    <subcellularLocation>
        <location evidence="11">Chromosome</location>
    </subcellularLocation>
</comment>
<evidence type="ECO:0000256" key="2">
    <source>
        <dbReference type="ARBA" id="ARBA00022454"/>
    </source>
</evidence>
<evidence type="ECO:0000256" key="4">
    <source>
        <dbReference type="ARBA" id="ARBA00022763"/>
    </source>
</evidence>
<dbReference type="GO" id="GO:0006260">
    <property type="term" value="P:DNA replication"/>
    <property type="evidence" value="ECO:0007669"/>
    <property type="project" value="UniProtKB-KW"/>
</dbReference>
<feature type="compositionally biased region" description="Basic and acidic residues" evidence="12">
    <location>
        <begin position="468"/>
        <end position="481"/>
    </location>
</feature>
<dbReference type="GO" id="GO:1902275">
    <property type="term" value="P:regulation of chromatin organization"/>
    <property type="evidence" value="ECO:0007669"/>
    <property type="project" value="TreeGrafter"/>
</dbReference>
<dbReference type="SMART" id="SM00398">
    <property type="entry name" value="HMG"/>
    <property type="match status" value="1"/>
</dbReference>
<accession>A0A8R1E5A3</accession>
<dbReference type="Pfam" id="PF08512">
    <property type="entry name" value="Rttp106-like_middle"/>
    <property type="match status" value="1"/>
</dbReference>
<dbReference type="InterPro" id="IPR013719">
    <property type="entry name" value="RTT106/SPT16-like_middle_dom"/>
</dbReference>
<keyword evidence="4 11" id="KW-0227">DNA damage</keyword>
<feature type="compositionally biased region" description="Low complexity" evidence="12">
    <location>
        <begin position="634"/>
        <end position="652"/>
    </location>
</feature>
<sequence>MNFSGLFVEDMGVLAPGQLNLTDQGLSFKGSKNVSAKASDMDEVRWQKLGNKPGLRFGMKDGVSYRFGGFKDADYDKIADFAKENWSQSVEKTDLVIKGWNYGDIDVKGKNIEFNWEGKPICEIPCTAVSECVANKNEVFMAFNQRDDAPITLFEMRLHMPADEEGGVDAAEEFKKAVLAFAGLEAETEQPIALLTDILCMTPRGRYDIKIFPTTIALHGKTYDYKIPIKSINRLFLVPHRDGRHVNFVLSLDPPIRQGQTRYSYLVFEFDKDQRDDIELGLTDEQIKEMYNGALQRNMDGPIYESISILFKIVCNLKITVPGKFIGNTGTPAIHCSHKQNPGHLYPMEKGFLFIHKPAMYIRFDEISSCHFARSDGGTVTRTFDFEIDLKAGSSLMFNSLEKEENNKLYDYLKKKNLKIRNAQRIDAKDLDSSDDDIDPYKAAVKAEGRQRMESDESDSTDEDYDLDKDLKKQKIEKDSSEGSGSEPDDEYDSGSEQDSSGTGESEPDDEEDVRSSKKKQAKEPKEPKEPKEKKAKKEKAAKPEKKGKKTKDPNAPKGASSAYILWFSANRLSLKKDGDSVADVAKKGGEQWKKLTAEDKKEWEAKAAKDKARYEAEMKEYRKNGGGGAAAESSKPSTKTSKKSTGPSPSKAKSKEYISDSDDSDEEEEPKKKKKSAPKEESGDDSNASDGSEDESD</sequence>
<dbReference type="GO" id="GO:0042393">
    <property type="term" value="F:histone binding"/>
    <property type="evidence" value="ECO:0007669"/>
    <property type="project" value="TreeGrafter"/>
</dbReference>
<dbReference type="Gene3D" id="1.10.30.10">
    <property type="entry name" value="High mobility group box domain"/>
    <property type="match status" value="1"/>
</dbReference>
<evidence type="ECO:0000256" key="12">
    <source>
        <dbReference type="SAM" id="MobiDB-lite"/>
    </source>
</evidence>
<dbReference type="FunFam" id="2.30.29.150:FF:000001">
    <property type="entry name" value="Fact complex subunit ssrp1"/>
    <property type="match status" value="1"/>
</dbReference>
<dbReference type="PANTHER" id="PTHR45849">
    <property type="entry name" value="FACT COMPLEX SUBUNIT SSRP1"/>
    <property type="match status" value="1"/>
</dbReference>
<dbReference type="GO" id="GO:0031491">
    <property type="term" value="F:nucleosome binding"/>
    <property type="evidence" value="ECO:0007669"/>
    <property type="project" value="TreeGrafter"/>
</dbReference>
<dbReference type="CDD" id="cd21994">
    <property type="entry name" value="HMG-box_SSRP1-like"/>
    <property type="match status" value="1"/>
</dbReference>
<keyword evidence="2 11" id="KW-0158">Chromosome</keyword>
<evidence type="ECO:0000256" key="8">
    <source>
        <dbReference type="ARBA" id="ARBA00023204"/>
    </source>
</evidence>
<dbReference type="InterPro" id="IPR024954">
    <property type="entry name" value="SSRP1_DD"/>
</dbReference>
<feature type="compositionally biased region" description="Basic and acidic residues" evidence="12">
    <location>
        <begin position="522"/>
        <end position="533"/>
    </location>
</feature>
<evidence type="ECO:0000259" key="13">
    <source>
        <dbReference type="PROSITE" id="PS50118"/>
    </source>
</evidence>
<reference evidence="14" key="2">
    <citation type="submission" date="2022-06" db="UniProtKB">
        <authorList>
            <consortium name="EnsemblMetazoa"/>
        </authorList>
    </citation>
    <scope>IDENTIFICATION</scope>
    <source>
        <strain evidence="14">DF5081</strain>
    </source>
</reference>
<dbReference type="SMART" id="SM01287">
    <property type="entry name" value="Rtt106"/>
    <property type="match status" value="1"/>
</dbReference>
<evidence type="ECO:0000256" key="7">
    <source>
        <dbReference type="ARBA" id="ARBA00023163"/>
    </source>
</evidence>
<keyword evidence="6 10" id="KW-0238">DNA-binding</keyword>
<dbReference type="AlphaFoldDB" id="A0A8R1E5A3"/>
<dbReference type="PRINTS" id="PR00887">
    <property type="entry name" value="SSRCOGNITION"/>
</dbReference>
<reference evidence="15" key="1">
    <citation type="submission" date="2010-08" db="EMBL/GenBank/DDBJ databases">
        <authorList>
            <consortium name="Caenorhabditis japonica Sequencing Consortium"/>
            <person name="Wilson R.K."/>
        </authorList>
    </citation>
    <scope>NUCLEOTIDE SEQUENCE [LARGE SCALE GENOMIC DNA]</scope>
    <source>
        <strain evidence="15">DF5081</strain>
    </source>
</reference>
<dbReference type="InterPro" id="IPR009071">
    <property type="entry name" value="HMG_box_dom"/>
</dbReference>
<dbReference type="Pfam" id="PF03531">
    <property type="entry name" value="SSrecog"/>
    <property type="match status" value="1"/>
</dbReference>
<proteinExistence type="inferred from homology"/>
<feature type="compositionally biased region" description="Acidic residues" evidence="12">
    <location>
        <begin position="660"/>
        <end position="669"/>
    </location>
</feature>
<evidence type="ECO:0000256" key="11">
    <source>
        <dbReference type="RuleBase" id="RU364013"/>
    </source>
</evidence>
<dbReference type="Pfam" id="PF17292">
    <property type="entry name" value="POB3_N"/>
    <property type="match status" value="1"/>
</dbReference>
<dbReference type="Pfam" id="PF21103">
    <property type="entry name" value="PH1_SSRP1-like"/>
    <property type="match status" value="1"/>
</dbReference>
<dbReference type="InterPro" id="IPR035417">
    <property type="entry name" value="SSRP1/POB3_N"/>
</dbReference>